<dbReference type="AlphaFoldDB" id="A0AAW2H1N4"/>
<evidence type="ECO:0000313" key="3">
    <source>
        <dbReference type="Proteomes" id="UP001430953"/>
    </source>
</evidence>
<keyword evidence="3" id="KW-1185">Reference proteome</keyword>
<accession>A0AAW2H1N4</accession>
<dbReference type="EMBL" id="JADYXP020000001">
    <property type="protein sequence ID" value="KAL0133454.1"/>
    <property type="molecule type" value="Genomic_DNA"/>
</dbReference>
<sequence length="95" mass="10601">MDDAERLRFAKKRLLFSPDSTAYLLLRLTRALAHSQILSLTSPYRRSLSRASQPELSDVHAERSLRNPGMKRERTPAGKLPAGRGKEKGADGRGN</sequence>
<feature type="compositionally biased region" description="Polar residues" evidence="1">
    <location>
        <begin position="44"/>
        <end position="55"/>
    </location>
</feature>
<reference evidence="2 3" key="1">
    <citation type="submission" date="2023-03" db="EMBL/GenBank/DDBJ databases">
        <title>High recombination rates correlate with genetic variation in Cardiocondyla obscurior ants.</title>
        <authorList>
            <person name="Errbii M."/>
        </authorList>
    </citation>
    <scope>NUCLEOTIDE SEQUENCE [LARGE SCALE GENOMIC DNA]</scope>
    <source>
        <strain evidence="2">Alpha-2009</strain>
        <tissue evidence="2">Whole body</tissue>
    </source>
</reference>
<protein>
    <submittedName>
        <fullName evidence="2">Uncharacterized protein</fullName>
    </submittedName>
</protein>
<gene>
    <name evidence="2" type="ORF">PUN28_000892</name>
</gene>
<dbReference type="Proteomes" id="UP001430953">
    <property type="component" value="Unassembled WGS sequence"/>
</dbReference>
<proteinExistence type="predicted"/>
<evidence type="ECO:0000313" key="2">
    <source>
        <dbReference type="EMBL" id="KAL0133454.1"/>
    </source>
</evidence>
<evidence type="ECO:0000256" key="1">
    <source>
        <dbReference type="SAM" id="MobiDB-lite"/>
    </source>
</evidence>
<feature type="compositionally biased region" description="Basic and acidic residues" evidence="1">
    <location>
        <begin position="57"/>
        <end position="76"/>
    </location>
</feature>
<feature type="compositionally biased region" description="Basic and acidic residues" evidence="1">
    <location>
        <begin position="84"/>
        <end position="95"/>
    </location>
</feature>
<comment type="caution">
    <text evidence="2">The sequence shown here is derived from an EMBL/GenBank/DDBJ whole genome shotgun (WGS) entry which is preliminary data.</text>
</comment>
<name>A0AAW2H1N4_9HYME</name>
<feature type="region of interest" description="Disordered" evidence="1">
    <location>
        <begin position="44"/>
        <end position="95"/>
    </location>
</feature>
<organism evidence="2 3">
    <name type="scientific">Cardiocondyla obscurior</name>
    <dbReference type="NCBI Taxonomy" id="286306"/>
    <lineage>
        <taxon>Eukaryota</taxon>
        <taxon>Metazoa</taxon>
        <taxon>Ecdysozoa</taxon>
        <taxon>Arthropoda</taxon>
        <taxon>Hexapoda</taxon>
        <taxon>Insecta</taxon>
        <taxon>Pterygota</taxon>
        <taxon>Neoptera</taxon>
        <taxon>Endopterygota</taxon>
        <taxon>Hymenoptera</taxon>
        <taxon>Apocrita</taxon>
        <taxon>Aculeata</taxon>
        <taxon>Formicoidea</taxon>
        <taxon>Formicidae</taxon>
        <taxon>Myrmicinae</taxon>
        <taxon>Cardiocondyla</taxon>
    </lineage>
</organism>